<feature type="domain" description="COP9 signalosome complex subunit 3 N-terminal helical repeats" evidence="2">
    <location>
        <begin position="173"/>
        <end position="247"/>
    </location>
</feature>
<evidence type="ECO:0000313" key="4">
    <source>
        <dbReference type="Proteomes" id="UP000054053"/>
    </source>
</evidence>
<accession>A0A1B5L140</accession>
<dbReference type="AlphaFoldDB" id="A0A1B5L140"/>
<dbReference type="EMBL" id="BBTG02000011">
    <property type="protein sequence ID" value="GAO17120.1"/>
    <property type="molecule type" value="Genomic_DNA"/>
</dbReference>
<dbReference type="InterPro" id="IPR055089">
    <property type="entry name" value="COP9_N"/>
</dbReference>
<dbReference type="Pfam" id="PF22788">
    <property type="entry name" value="COP9_hel_rpt"/>
    <property type="match status" value="1"/>
</dbReference>
<evidence type="ECO:0000259" key="2">
    <source>
        <dbReference type="Pfam" id="PF22788"/>
    </source>
</evidence>
<evidence type="ECO:0000256" key="1">
    <source>
        <dbReference type="ARBA" id="ARBA00022490"/>
    </source>
</evidence>
<dbReference type="Proteomes" id="UP000054053">
    <property type="component" value="Unassembled WGS sequence"/>
</dbReference>
<evidence type="ECO:0000313" key="3">
    <source>
        <dbReference type="EMBL" id="GAO17120.1"/>
    </source>
</evidence>
<protein>
    <recommendedName>
        <fullName evidence="2">COP9 signalosome complex subunit 3 N-terminal helical repeats domain-containing protein</fullName>
    </recommendedName>
</protein>
<reference evidence="4" key="1">
    <citation type="journal article" date="2016" name="Genome Announc.">
        <title>Genome sequence of Ustilaginoidea virens IPU010, a rice pathogenic fungus causing false smut.</title>
        <authorList>
            <person name="Kumagai T."/>
            <person name="Ishii T."/>
            <person name="Terai G."/>
            <person name="Umemura M."/>
            <person name="Machida M."/>
            <person name="Asai K."/>
        </authorList>
    </citation>
    <scope>NUCLEOTIDE SEQUENCE [LARGE SCALE GENOMIC DNA]</scope>
    <source>
        <strain evidence="4">IPU010</strain>
    </source>
</reference>
<organism evidence="3 4">
    <name type="scientific">Ustilaginoidea virens</name>
    <name type="common">Rice false smut fungus</name>
    <name type="synonym">Villosiclava virens</name>
    <dbReference type="NCBI Taxonomy" id="1159556"/>
    <lineage>
        <taxon>Eukaryota</taxon>
        <taxon>Fungi</taxon>
        <taxon>Dikarya</taxon>
        <taxon>Ascomycota</taxon>
        <taxon>Pezizomycotina</taxon>
        <taxon>Sordariomycetes</taxon>
        <taxon>Hypocreomycetidae</taxon>
        <taxon>Hypocreales</taxon>
        <taxon>Clavicipitaceae</taxon>
        <taxon>Ustilaginoidea</taxon>
    </lineage>
</organism>
<sequence>MDHVHGALTALVPLDPSTKSGLEAYDASIRQYLATLRKSAAEIQAVVLSDPEGIFKILDPAQHSIGYLHVLDILLSPSNSAPLPISSNVLLDKIVDFLLKFDHIQVRYVGPEMLALMERVAYHSNAVDEAMEVLGGAIYLYPNMAGSKENKLLCDPTLAPFSYLSAQTGLSGTVRPSMILEYDHIRGLIYTSRRDWGKAEAAFQQVISYPCKERVVSKIMVDSYKRWILIGLLRRGKAPTTPAFTSSNANSCYMTAAKHYLNVAETFGTTGAGVLKSLVEENAATWEEDGTASLMAEILSSYQKWQVLGLRDVYQRIGLARIRATTLSAETGTALEDDDAVAALLRDMMESGMLQGELEQQGDERYLLFSPDSDVVSEAEFARMIAQSHHNIRLLGRQYQLVNDRLSGSKEYVRQLVKEQKRAEKDGVDPGVGFDSQIEDEDLMAGILAHV</sequence>
<dbReference type="GO" id="GO:0008180">
    <property type="term" value="C:COP9 signalosome"/>
    <property type="evidence" value="ECO:0007669"/>
    <property type="project" value="TreeGrafter"/>
</dbReference>
<proteinExistence type="predicted"/>
<gene>
    <name evidence="3" type="ORF">UVI_02026530</name>
</gene>
<keyword evidence="1" id="KW-0963">Cytoplasm</keyword>
<dbReference type="PANTHER" id="PTHR10758:SF1">
    <property type="entry name" value="COP9 SIGNALOSOME COMPLEX SUBUNIT 3"/>
    <property type="match status" value="1"/>
</dbReference>
<dbReference type="InterPro" id="IPR050756">
    <property type="entry name" value="CSN3"/>
</dbReference>
<dbReference type="GO" id="GO:0006511">
    <property type="term" value="P:ubiquitin-dependent protein catabolic process"/>
    <property type="evidence" value="ECO:0007669"/>
    <property type="project" value="TreeGrafter"/>
</dbReference>
<name>A0A1B5L140_USTVR</name>
<comment type="caution">
    <text evidence="3">The sequence shown here is derived from an EMBL/GenBank/DDBJ whole genome shotgun (WGS) entry which is preliminary data.</text>
</comment>
<dbReference type="PANTHER" id="PTHR10758">
    <property type="entry name" value="26S PROTEASOME NON-ATPASE REGULATORY SUBUNIT 3/COP9 SIGNALOSOME COMPLEX SUBUNIT 3"/>
    <property type="match status" value="1"/>
</dbReference>